<keyword evidence="1" id="KW-0732">Signal</keyword>
<evidence type="ECO:0000313" key="3">
    <source>
        <dbReference type="Proteomes" id="UP000324022"/>
    </source>
</evidence>
<name>A0A5C3DVG6_9BASI</name>
<evidence type="ECO:0000313" key="2">
    <source>
        <dbReference type="EMBL" id="SPO21570.1"/>
    </source>
</evidence>
<feature type="signal peptide" evidence="1">
    <location>
        <begin position="1"/>
        <end position="23"/>
    </location>
</feature>
<keyword evidence="3" id="KW-1185">Reference proteome</keyword>
<gene>
    <name evidence="2" type="ORF">UTRI_01056_B</name>
</gene>
<feature type="chain" id="PRO_5023058080" evidence="1">
    <location>
        <begin position="24"/>
        <end position="139"/>
    </location>
</feature>
<dbReference type="EMBL" id="OOIN01000003">
    <property type="protein sequence ID" value="SPO21570.1"/>
    <property type="molecule type" value="Genomic_DNA"/>
</dbReference>
<dbReference type="OrthoDB" id="2555101at2759"/>
<sequence>MFSAKQTIFAALTVAILSGPAMAEWLSDGPAQWFNLCSIQAEAEGEFVCFTYPTDITAAGATGNFQGYADTGGTNFALIPKGSGVGEYSTMNTADRQVTVTWQGDGAAHVAVLKLQGGRWTTQYDQDVKNPNGRWTIQL</sequence>
<evidence type="ECO:0000256" key="1">
    <source>
        <dbReference type="SAM" id="SignalP"/>
    </source>
</evidence>
<organism evidence="2 3">
    <name type="scientific">Ustilago trichophora</name>
    <dbReference type="NCBI Taxonomy" id="86804"/>
    <lineage>
        <taxon>Eukaryota</taxon>
        <taxon>Fungi</taxon>
        <taxon>Dikarya</taxon>
        <taxon>Basidiomycota</taxon>
        <taxon>Ustilaginomycotina</taxon>
        <taxon>Ustilaginomycetes</taxon>
        <taxon>Ustilaginales</taxon>
        <taxon>Ustilaginaceae</taxon>
        <taxon>Ustilago</taxon>
    </lineage>
</organism>
<dbReference type="Proteomes" id="UP000324022">
    <property type="component" value="Unassembled WGS sequence"/>
</dbReference>
<dbReference type="AlphaFoldDB" id="A0A5C3DVG6"/>
<accession>A0A5C3DVG6</accession>
<reference evidence="2 3" key="1">
    <citation type="submission" date="2018-03" db="EMBL/GenBank/DDBJ databases">
        <authorList>
            <person name="Guldener U."/>
        </authorList>
    </citation>
    <scope>NUCLEOTIDE SEQUENCE [LARGE SCALE GENOMIC DNA]</scope>
    <source>
        <strain evidence="2 3">NBRC100155</strain>
    </source>
</reference>
<protein>
    <submittedName>
        <fullName evidence="2">Uncharacterized protein</fullName>
    </submittedName>
</protein>
<proteinExistence type="predicted"/>